<dbReference type="InterPro" id="IPR020588">
    <property type="entry name" value="RecA_ATP-bd"/>
</dbReference>
<dbReference type="SUPFAM" id="SSF52540">
    <property type="entry name" value="P-loop containing nucleoside triphosphate hydrolases"/>
    <property type="match status" value="1"/>
</dbReference>
<dbReference type="PROSITE" id="PS50162">
    <property type="entry name" value="RECA_2"/>
    <property type="match status" value="1"/>
</dbReference>
<dbReference type="InterPro" id="IPR013632">
    <property type="entry name" value="Rad51_C"/>
</dbReference>
<dbReference type="SUPFAM" id="SSF82171">
    <property type="entry name" value="DPP6 N-terminal domain-like"/>
    <property type="match status" value="1"/>
</dbReference>
<evidence type="ECO:0000259" key="1">
    <source>
        <dbReference type="PROSITE" id="PS50162"/>
    </source>
</evidence>
<evidence type="ECO:0000313" key="3">
    <source>
        <dbReference type="Proteomes" id="UP001158576"/>
    </source>
</evidence>
<evidence type="ECO:0000313" key="2">
    <source>
        <dbReference type="EMBL" id="CAG5112768.1"/>
    </source>
</evidence>
<dbReference type="InterPro" id="IPR002469">
    <property type="entry name" value="Peptidase_S9B_N"/>
</dbReference>
<proteinExistence type="predicted"/>
<dbReference type="Gene3D" id="3.40.50.300">
    <property type="entry name" value="P-loop containing nucleotide triphosphate hydrolases"/>
    <property type="match status" value="1"/>
</dbReference>
<gene>
    <name evidence="2" type="ORF">OKIOD_LOCUS15711</name>
</gene>
<protein>
    <submittedName>
        <fullName evidence="2">Oidioi.mRNA.OKI2018_I69.chr2.g6946.t1.cds</fullName>
    </submittedName>
</protein>
<dbReference type="InterPro" id="IPR027417">
    <property type="entry name" value="P-loop_NTPase"/>
</dbReference>
<feature type="domain" description="RecA family profile 1" evidence="1">
    <location>
        <begin position="49"/>
        <end position="217"/>
    </location>
</feature>
<organism evidence="2 3">
    <name type="scientific">Oikopleura dioica</name>
    <name type="common">Tunicate</name>
    <dbReference type="NCBI Taxonomy" id="34765"/>
    <lineage>
        <taxon>Eukaryota</taxon>
        <taxon>Metazoa</taxon>
        <taxon>Chordata</taxon>
        <taxon>Tunicata</taxon>
        <taxon>Appendicularia</taxon>
        <taxon>Copelata</taxon>
        <taxon>Oikopleuridae</taxon>
        <taxon>Oikopleura</taxon>
    </lineage>
</organism>
<dbReference type="Pfam" id="PF08423">
    <property type="entry name" value="Rad51"/>
    <property type="match status" value="1"/>
</dbReference>
<keyword evidence="3" id="KW-1185">Reference proteome</keyword>
<sequence>MSKILDLFVANPQWLLGQDKEDEEEQLKDILKKATPKLKSVVKTGQEQQQYFFKFNQTGFLKTNLQGLPAGFLVEVSGEAGAGKTCFALETAAAALLNDEKSHVLFISSEGKFPAERLLQIIGNDCNSYSDRVLVEETEYLENFLTLVQKLPNVCKKYEDSGHKIACIIVDSITALMRLEYEAKDSMARGDMLDSLCSDLKEIATRFKLPVLFINQVSENIDEPMIHWAHRPMSKKPSLGITWRYLMDECIFLSIEKNEKEEKERVLEVTKSQRIKTVPLKFKITKNGFEEACLINCNEYLFSMDSAGVRKNLNGVHPRIPISYDLYKQLKTEASSEMQEGNISCSKFTPLPSTVGKCRLAFMGRSSNPGASPDPNLMFVDVDPLLRNVDLSNWSDLIKPLRIDDRKKQRSVQHDLLLERKRQSPSKGVNDFSFTGNRLLMQGGKSSIFYADIGEIPKFVTHEVPALDNAAPRMDPKLCPGDVNYMAFYRNGNLWLQNIEKVGEIVQLTNAGQENIDFKGVYAGWVNYLIQEEFDRYSGYYWQDTASRTQRIVYEVSDESELETLTYVNHVAVAQQICAAGGASSGNARSAASSEAVFPSSGSKNPKTDIRFLTVSLPDNETDKVTVRRFKLPIPLMEYLPWSETEKQGYVVRYGWIGDNGIWAHVLTRLQNKSAIVFIPINSFVDEESELPDNFINQHPVFILHQWTSETWIKETDSIHFLI</sequence>
<accession>A0ABN7TB64</accession>
<dbReference type="PANTHER" id="PTHR46487">
    <property type="entry name" value="DNA REPAIR PROTEIN XRCC3"/>
    <property type="match status" value="1"/>
</dbReference>
<dbReference type="Pfam" id="PF00930">
    <property type="entry name" value="DPPIV_N"/>
    <property type="match status" value="1"/>
</dbReference>
<dbReference type="Proteomes" id="UP001158576">
    <property type="component" value="Chromosome 2"/>
</dbReference>
<dbReference type="Gene3D" id="2.140.10.30">
    <property type="entry name" value="Dipeptidylpeptidase IV, N-terminal domain"/>
    <property type="match status" value="1"/>
</dbReference>
<dbReference type="EMBL" id="OU015567">
    <property type="protein sequence ID" value="CAG5112768.1"/>
    <property type="molecule type" value="Genomic_DNA"/>
</dbReference>
<dbReference type="PANTHER" id="PTHR46487:SF1">
    <property type="entry name" value="DNA REPAIR PROTEIN XRCC3"/>
    <property type="match status" value="1"/>
</dbReference>
<reference evidence="2 3" key="1">
    <citation type="submission" date="2021-04" db="EMBL/GenBank/DDBJ databases">
        <authorList>
            <person name="Bliznina A."/>
        </authorList>
    </citation>
    <scope>NUCLEOTIDE SEQUENCE [LARGE SCALE GENOMIC DNA]</scope>
</reference>
<name>A0ABN7TB64_OIKDI</name>